<proteinExistence type="predicted"/>
<evidence type="ECO:0000313" key="2">
    <source>
        <dbReference type="Proteomes" id="UP001454036"/>
    </source>
</evidence>
<dbReference type="PANTHER" id="PTHR11697:SF230">
    <property type="entry name" value="ZINC FINGER, MYM DOMAIN CONTAINING 1"/>
    <property type="match status" value="1"/>
</dbReference>
<dbReference type="AlphaFoldDB" id="A0AAV3P0N2"/>
<protein>
    <submittedName>
        <fullName evidence="1">Uncharacterized protein</fullName>
    </submittedName>
</protein>
<name>A0AAV3P0N2_LITER</name>
<sequence>MAVVLSLLNMYDATCSVLKDIINDRSCTSGQRSEADGVYDKITSFEFIFLLHMMVEILEITDDLCKALQRKSQDIENVMHLVSSTRIQLQQLREEGWLTLFDKVKLFCCNHKIEIPNMQMIYKAGRGRGRINDISAEHHLGVDLFNTCIDFQLQELQSRFYFTDQELSHLKYELNHFKVNLRTSDDLQNVSTISELCRVLKETEV</sequence>
<organism evidence="1 2">
    <name type="scientific">Lithospermum erythrorhizon</name>
    <name type="common">Purple gromwell</name>
    <name type="synonym">Lithospermum officinale var. erythrorhizon</name>
    <dbReference type="NCBI Taxonomy" id="34254"/>
    <lineage>
        <taxon>Eukaryota</taxon>
        <taxon>Viridiplantae</taxon>
        <taxon>Streptophyta</taxon>
        <taxon>Embryophyta</taxon>
        <taxon>Tracheophyta</taxon>
        <taxon>Spermatophyta</taxon>
        <taxon>Magnoliopsida</taxon>
        <taxon>eudicotyledons</taxon>
        <taxon>Gunneridae</taxon>
        <taxon>Pentapetalae</taxon>
        <taxon>asterids</taxon>
        <taxon>lamiids</taxon>
        <taxon>Boraginales</taxon>
        <taxon>Boraginaceae</taxon>
        <taxon>Boraginoideae</taxon>
        <taxon>Lithospermeae</taxon>
        <taxon>Lithospermum</taxon>
    </lineage>
</organism>
<accession>A0AAV3P0N2</accession>
<dbReference type="EMBL" id="BAABME010000738">
    <property type="protein sequence ID" value="GAA0145125.1"/>
    <property type="molecule type" value="Genomic_DNA"/>
</dbReference>
<keyword evidence="2" id="KW-1185">Reference proteome</keyword>
<evidence type="ECO:0000313" key="1">
    <source>
        <dbReference type="EMBL" id="GAA0145125.1"/>
    </source>
</evidence>
<gene>
    <name evidence="1" type="ORF">LIER_05386</name>
</gene>
<reference evidence="1 2" key="1">
    <citation type="submission" date="2024-01" db="EMBL/GenBank/DDBJ databases">
        <title>The complete chloroplast genome sequence of Lithospermum erythrorhizon: insights into the phylogenetic relationship among Boraginaceae species and the maternal lineages of purple gromwells.</title>
        <authorList>
            <person name="Okada T."/>
            <person name="Watanabe K."/>
        </authorList>
    </citation>
    <scope>NUCLEOTIDE SEQUENCE [LARGE SCALE GENOMIC DNA]</scope>
</reference>
<comment type="caution">
    <text evidence="1">The sequence shown here is derived from an EMBL/GenBank/DDBJ whole genome shotgun (WGS) entry which is preliminary data.</text>
</comment>
<dbReference type="PANTHER" id="PTHR11697">
    <property type="entry name" value="GENERAL TRANSCRIPTION FACTOR 2-RELATED ZINC FINGER PROTEIN"/>
    <property type="match status" value="1"/>
</dbReference>
<dbReference type="InterPro" id="IPR055298">
    <property type="entry name" value="AtLOH3-like"/>
</dbReference>
<dbReference type="Proteomes" id="UP001454036">
    <property type="component" value="Unassembled WGS sequence"/>
</dbReference>